<evidence type="ECO:0000313" key="14">
    <source>
        <dbReference type="Proteomes" id="UP000291116"/>
    </source>
</evidence>
<evidence type="ECO:0000256" key="8">
    <source>
        <dbReference type="ARBA" id="ARBA00023224"/>
    </source>
</evidence>
<keyword evidence="4" id="KW-0297">G-protein coupled receptor</keyword>
<keyword evidence="6" id="KW-0675">Receptor</keyword>
<dbReference type="PANTHER" id="PTHR10519:SF20">
    <property type="entry name" value="G-PROTEIN COUPLED RECEPTOR 156-RELATED"/>
    <property type="match status" value="1"/>
</dbReference>
<keyword evidence="5 11" id="KW-0472">Membrane</keyword>
<keyword evidence="2 11" id="KW-0812">Transmembrane</keyword>
<evidence type="ECO:0000256" key="11">
    <source>
        <dbReference type="SAM" id="Phobius"/>
    </source>
</evidence>
<evidence type="ECO:0000256" key="5">
    <source>
        <dbReference type="ARBA" id="ARBA00023136"/>
    </source>
</evidence>
<dbReference type="Pfam" id="PF01094">
    <property type="entry name" value="ANF_receptor"/>
    <property type="match status" value="1"/>
</dbReference>
<dbReference type="InterPro" id="IPR028082">
    <property type="entry name" value="Peripla_BP_I"/>
</dbReference>
<keyword evidence="7" id="KW-0325">Glycoprotein</keyword>
<dbReference type="Gene3D" id="3.40.50.2300">
    <property type="match status" value="2"/>
</dbReference>
<feature type="transmembrane region" description="Helical" evidence="11">
    <location>
        <begin position="636"/>
        <end position="656"/>
    </location>
</feature>
<feature type="transmembrane region" description="Helical" evidence="11">
    <location>
        <begin position="565"/>
        <end position="587"/>
    </location>
</feature>
<dbReference type="InterPro" id="IPR002455">
    <property type="entry name" value="GPCR3_GABA-B"/>
</dbReference>
<dbReference type="InterPro" id="IPR017978">
    <property type="entry name" value="GPCR_3_C"/>
</dbReference>
<dbReference type="AlphaFoldDB" id="A0A448ZDI7"/>
<evidence type="ECO:0000256" key="4">
    <source>
        <dbReference type="ARBA" id="ARBA00023040"/>
    </source>
</evidence>
<feature type="domain" description="G-protein coupled receptors family 3 profile" evidence="12">
    <location>
        <begin position="633"/>
        <end position="823"/>
    </location>
</feature>
<feature type="compositionally biased region" description="Basic and acidic residues" evidence="10">
    <location>
        <begin position="954"/>
        <end position="977"/>
    </location>
</feature>
<name>A0A448ZDI7_9STRA</name>
<proteinExistence type="predicted"/>
<dbReference type="Proteomes" id="UP000291116">
    <property type="component" value="Unassembled WGS sequence"/>
</dbReference>
<feature type="transmembrane region" description="Helical" evidence="11">
    <location>
        <begin position="599"/>
        <end position="621"/>
    </location>
</feature>
<dbReference type="InterPro" id="IPR000337">
    <property type="entry name" value="GPCR_3"/>
</dbReference>
<evidence type="ECO:0000256" key="7">
    <source>
        <dbReference type="ARBA" id="ARBA00023180"/>
    </source>
</evidence>
<comment type="subcellular location">
    <subcellularLocation>
        <location evidence="1">Membrane</location>
        <topology evidence="1">Multi-pass membrane protein</topology>
    </subcellularLocation>
</comment>
<evidence type="ECO:0000256" key="2">
    <source>
        <dbReference type="ARBA" id="ARBA00022692"/>
    </source>
</evidence>
<dbReference type="PANTHER" id="PTHR10519">
    <property type="entry name" value="GABA-B RECEPTOR"/>
    <property type="match status" value="1"/>
</dbReference>
<dbReference type="PRINTS" id="PR00248">
    <property type="entry name" value="GPCRMGR"/>
</dbReference>
<evidence type="ECO:0000256" key="9">
    <source>
        <dbReference type="SAM" id="Coils"/>
    </source>
</evidence>
<evidence type="ECO:0000256" key="6">
    <source>
        <dbReference type="ARBA" id="ARBA00023170"/>
    </source>
</evidence>
<keyword evidence="14" id="KW-1185">Reference proteome</keyword>
<dbReference type="GO" id="GO:0004965">
    <property type="term" value="F:G protein-coupled GABA receptor activity"/>
    <property type="evidence" value="ECO:0007669"/>
    <property type="project" value="InterPro"/>
</dbReference>
<keyword evidence="3 11" id="KW-1133">Transmembrane helix</keyword>
<dbReference type="GO" id="GO:0038039">
    <property type="term" value="C:G protein-coupled receptor heterodimeric complex"/>
    <property type="evidence" value="ECO:0007669"/>
    <property type="project" value="TreeGrafter"/>
</dbReference>
<feature type="transmembrane region" description="Helical" evidence="11">
    <location>
        <begin position="764"/>
        <end position="788"/>
    </location>
</feature>
<protein>
    <recommendedName>
        <fullName evidence="12">G-protein coupled receptors family 3 profile domain-containing protein</fullName>
    </recommendedName>
</protein>
<dbReference type="CDD" id="cd15047">
    <property type="entry name" value="7tmC_GABA-B-like"/>
    <property type="match status" value="1"/>
</dbReference>
<dbReference type="SUPFAM" id="SSF53822">
    <property type="entry name" value="Periplasmic binding protein-like I"/>
    <property type="match status" value="1"/>
</dbReference>
<feature type="transmembrane region" description="Helical" evidence="11">
    <location>
        <begin position="732"/>
        <end position="752"/>
    </location>
</feature>
<dbReference type="PROSITE" id="PS50259">
    <property type="entry name" value="G_PROTEIN_RECEP_F3_4"/>
    <property type="match status" value="1"/>
</dbReference>
<dbReference type="InterPro" id="IPR001828">
    <property type="entry name" value="ANF_lig-bd_rcpt"/>
</dbReference>
<dbReference type="EMBL" id="CAACVS010000258">
    <property type="protein sequence ID" value="VEU40112.1"/>
    <property type="molecule type" value="Genomic_DNA"/>
</dbReference>
<gene>
    <name evidence="13" type="ORF">PSNMU_V1.4_AUG-EV-PASAV3_0069870</name>
</gene>
<accession>A0A448ZDI7</accession>
<evidence type="ECO:0000256" key="3">
    <source>
        <dbReference type="ARBA" id="ARBA00022989"/>
    </source>
</evidence>
<sequence>MTDESLSMDADTVLERQNDNRLEVFEDGLSANCEIVGLLQFGRGNPSSDEYFYNPSQEDIEHVVSTLLAIEHLNTANTSLVPELSGIHECPITFSAAFAEASIIPSYAFEVVDRLTRPETDSSARNAERPLPCAFLGAKSSTISSATAMVTGMRGFPQISPSSTSVSLNNKVEYPLFGRTIPDDGFMAEVFLQFLHDTLGIRHFFVFFDSDSYPRSVYESLRRAILDLGWGSLGGRETEEESKDTMYLQSYLLERDADGRDVENILVDAIDAFNRSEFRYAFVITDVDTTDSLMKLAYDSELAGYGDYQWFFADTFSLSSRKFKKDSVLVKAYNGVGSIKANAISDMEIHDAYVKQFRDSKRDLHKKYAKLVREAVSQKETDDDDINVSNATIVSEPVYKIMGGTEDSLFLDDVPFLNESDWIGDDMNSKYTPFTYDATILLGLSACAAVRRIGDSLVLEGNEFFEKIKQTRFAGVTGDVVLRDLDGTREGHSAHYSITNWRAFDGDDDDMVFFNETTAYAYHPGDDQNWDDVSVFVYQGGNVSIPPDLPPPVVSINEVNAWIRVAVYALVATVLAATVGFAIWTYRHRQCRVVKASQPFFLLLLCVGVALMGCSMIPLVVKENEVEDLDLNCNSFAWLVTMGFGITFSTLFAKTYRINTIVRNAKKCRRVKLTVRGTVYPVALICGFNVMMLALMSANVPITHEEFSRKPDRFGRDTEIYSRCMFEDSLPYIGTTAAVNLCVVCLAMYQAWRARDLSTEFAESMYIAGALFVTLSATILAVPLLLIVKENLDALIFIICALVFTLTTSIMCCIFIPKITFHLKDKRSGQSASRTRFSSVYSRASSVSANSAGEVILTSKPQKALISEISDLKRKLGRAEKRERILDLRNAQLEKQLSGSGMLNSKEESALTFRTGPALSGVTGSTKKYVSFQEDTIISSSNTKTPRVSELSLEMEREEKQELQVNDESDHASHGGDEDPLSNGLDNSAV</sequence>
<evidence type="ECO:0000259" key="12">
    <source>
        <dbReference type="PROSITE" id="PS50259"/>
    </source>
</evidence>
<feature type="coiled-coil region" evidence="9">
    <location>
        <begin position="862"/>
        <end position="896"/>
    </location>
</feature>
<evidence type="ECO:0000256" key="1">
    <source>
        <dbReference type="ARBA" id="ARBA00004141"/>
    </source>
</evidence>
<reference evidence="13 14" key="1">
    <citation type="submission" date="2019-01" db="EMBL/GenBank/DDBJ databases">
        <authorList>
            <person name="Ferrante I. M."/>
        </authorList>
    </citation>
    <scope>NUCLEOTIDE SEQUENCE [LARGE SCALE GENOMIC DNA]</scope>
    <source>
        <strain evidence="13 14">B856</strain>
    </source>
</reference>
<evidence type="ECO:0000313" key="13">
    <source>
        <dbReference type="EMBL" id="VEU40112.1"/>
    </source>
</evidence>
<feature type="transmembrane region" description="Helical" evidence="11">
    <location>
        <begin position="794"/>
        <end position="817"/>
    </location>
</feature>
<keyword evidence="9" id="KW-0175">Coiled coil</keyword>
<feature type="transmembrane region" description="Helical" evidence="11">
    <location>
        <begin position="677"/>
        <end position="698"/>
    </location>
</feature>
<dbReference type="Pfam" id="PF00003">
    <property type="entry name" value="7tm_3"/>
    <property type="match status" value="1"/>
</dbReference>
<evidence type="ECO:0000256" key="10">
    <source>
        <dbReference type="SAM" id="MobiDB-lite"/>
    </source>
</evidence>
<keyword evidence="8" id="KW-0807">Transducer</keyword>
<organism evidence="13 14">
    <name type="scientific">Pseudo-nitzschia multistriata</name>
    <dbReference type="NCBI Taxonomy" id="183589"/>
    <lineage>
        <taxon>Eukaryota</taxon>
        <taxon>Sar</taxon>
        <taxon>Stramenopiles</taxon>
        <taxon>Ochrophyta</taxon>
        <taxon>Bacillariophyta</taxon>
        <taxon>Bacillariophyceae</taxon>
        <taxon>Bacillariophycidae</taxon>
        <taxon>Bacillariales</taxon>
        <taxon>Bacillariaceae</taxon>
        <taxon>Pseudo-nitzschia</taxon>
    </lineage>
</organism>
<feature type="region of interest" description="Disordered" evidence="10">
    <location>
        <begin position="941"/>
        <end position="990"/>
    </location>
</feature>
<dbReference type="OrthoDB" id="48903at2759"/>